<sequence length="192" mass="22323">MPEKLTTRLLNNLRDSFQSDWKLLSETEHFLASTPLQQNYEQQFAVWRKRLQTGKNDAVRASVREDLIALRKALRLEGYDLSLGAIQLIVKDFVNDDAAARGFRRVVICFCDAGLFWLSGEANHLELGSDLQVELERKRLYVHPEMHYLWFLWKRDALLLSGSATETKEAFERLQTRAQANPQKVLRYLKAL</sequence>
<dbReference type="RefSeq" id="WP_016523073.1">
    <property type="nucleotide sequence ID" value="NZ_KE332517.1"/>
</dbReference>
<evidence type="ECO:0000313" key="1">
    <source>
        <dbReference type="EMBL" id="EPF29117.1"/>
    </source>
</evidence>
<reference evidence="1 2" key="1">
    <citation type="submission" date="2013-04" db="EMBL/GenBank/DDBJ databases">
        <title>The Genome Sequence of Treponema medium ATCC 700293.</title>
        <authorList>
            <consortium name="The Broad Institute Genomics Platform"/>
            <person name="Earl A."/>
            <person name="Ward D."/>
            <person name="Feldgarden M."/>
            <person name="Gevers D."/>
            <person name="Leonetti C."/>
            <person name="Blanton J.M."/>
            <person name="Dewhirst F.E."/>
            <person name="Izard J."/>
            <person name="Walker B."/>
            <person name="Young S."/>
            <person name="Zeng Q."/>
            <person name="Gargeya S."/>
            <person name="Fitzgerald M."/>
            <person name="Haas B."/>
            <person name="Abouelleil A."/>
            <person name="Allen A.W."/>
            <person name="Alvarado L."/>
            <person name="Arachchi H.M."/>
            <person name="Berlin A.M."/>
            <person name="Chapman S.B."/>
            <person name="Gainer-Dewar J."/>
            <person name="Goldberg J."/>
            <person name="Griggs A."/>
            <person name="Gujja S."/>
            <person name="Hansen M."/>
            <person name="Howarth C."/>
            <person name="Imamovic A."/>
            <person name="Ireland A."/>
            <person name="Larimer J."/>
            <person name="McCowan C."/>
            <person name="Murphy C."/>
            <person name="Pearson M."/>
            <person name="Poon T.W."/>
            <person name="Priest M."/>
            <person name="Roberts A."/>
            <person name="Saif S."/>
            <person name="Shea T."/>
            <person name="Sisk P."/>
            <person name="Sykes S."/>
            <person name="Wortman J."/>
            <person name="Nusbaum C."/>
            <person name="Birren B."/>
        </authorList>
    </citation>
    <scope>NUCLEOTIDE SEQUENCE [LARGE SCALE GENOMIC DNA]</scope>
    <source>
        <strain evidence="1 2">ATCC 700293</strain>
    </source>
</reference>
<name>A0AA87NQP5_TREMD</name>
<dbReference type="Proteomes" id="UP000014634">
    <property type="component" value="Unassembled WGS sequence"/>
</dbReference>
<dbReference type="AlphaFoldDB" id="A0AA87NQP5"/>
<proteinExistence type="predicted"/>
<comment type="caution">
    <text evidence="1">The sequence shown here is derived from an EMBL/GenBank/DDBJ whole genome shotgun (WGS) entry which is preliminary data.</text>
</comment>
<protein>
    <submittedName>
        <fullName evidence="1">Uncharacterized protein</fullName>
    </submittedName>
</protein>
<dbReference type="EMBL" id="ATFE01000007">
    <property type="protein sequence ID" value="EPF29117.1"/>
    <property type="molecule type" value="Genomic_DNA"/>
</dbReference>
<organism evidence="1 2">
    <name type="scientific">Treponema medium ATCC 700293</name>
    <dbReference type="NCBI Taxonomy" id="1125700"/>
    <lineage>
        <taxon>Bacteria</taxon>
        <taxon>Pseudomonadati</taxon>
        <taxon>Spirochaetota</taxon>
        <taxon>Spirochaetia</taxon>
        <taxon>Spirochaetales</taxon>
        <taxon>Treponemataceae</taxon>
        <taxon>Treponema</taxon>
    </lineage>
</organism>
<evidence type="ECO:0000313" key="2">
    <source>
        <dbReference type="Proteomes" id="UP000014634"/>
    </source>
</evidence>
<accession>A0AA87NQP5</accession>
<gene>
    <name evidence="1" type="ORF">HMPREF9195_01116</name>
</gene>